<evidence type="ECO:0000313" key="6">
    <source>
        <dbReference type="Proteomes" id="UP000700596"/>
    </source>
</evidence>
<name>A0A9P9DB97_9PLEO</name>
<dbReference type="Proteomes" id="UP000700596">
    <property type="component" value="Unassembled WGS sequence"/>
</dbReference>
<dbReference type="SMART" id="SM00248">
    <property type="entry name" value="ANK"/>
    <property type="match status" value="3"/>
</dbReference>
<dbReference type="Gene3D" id="1.25.40.20">
    <property type="entry name" value="Ankyrin repeat-containing domain"/>
    <property type="match status" value="2"/>
</dbReference>
<feature type="compositionally biased region" description="Basic and acidic residues" evidence="4">
    <location>
        <begin position="263"/>
        <end position="282"/>
    </location>
</feature>
<dbReference type="PROSITE" id="PS50297">
    <property type="entry name" value="ANK_REP_REGION"/>
    <property type="match status" value="1"/>
</dbReference>
<evidence type="ECO:0000313" key="5">
    <source>
        <dbReference type="EMBL" id="KAH7115797.1"/>
    </source>
</evidence>
<keyword evidence="2 3" id="KW-0040">ANK repeat</keyword>
<sequence length="306" mass="33624">MTQDIIELGRPNLAYAKLPIPPNSSCLMFLDACRDNDVALALQLAPDDVGVLTWGLNRAVEMDHLNLASQLLGVGARWDMHTVYKVSKSLDKIRWLVESGFDVNTNLHGAAVMLNIIVRHNDEVSIRYLLEQGADPNLGPPPDSTHRPLSRHPPVSNSGWTLNIAVANCTLEILNLLISYGINVSHGIPLHYAAGYGIPEHSRIPILDRLVGLGLDINAVDDAIKIGEFGQGQHGTPLQYALLWGRLEVCKWLLENGADPDKKSPWGRSARDDFKGQSDRHGPGISRPFLELLKDYDNSMLSQAGV</sequence>
<reference evidence="5" key="1">
    <citation type="journal article" date="2021" name="Nat. Commun.">
        <title>Genetic determinants of endophytism in the Arabidopsis root mycobiome.</title>
        <authorList>
            <person name="Mesny F."/>
            <person name="Miyauchi S."/>
            <person name="Thiergart T."/>
            <person name="Pickel B."/>
            <person name="Atanasova L."/>
            <person name="Karlsson M."/>
            <person name="Huettel B."/>
            <person name="Barry K.W."/>
            <person name="Haridas S."/>
            <person name="Chen C."/>
            <person name="Bauer D."/>
            <person name="Andreopoulos W."/>
            <person name="Pangilinan J."/>
            <person name="LaButti K."/>
            <person name="Riley R."/>
            <person name="Lipzen A."/>
            <person name="Clum A."/>
            <person name="Drula E."/>
            <person name="Henrissat B."/>
            <person name="Kohler A."/>
            <person name="Grigoriev I.V."/>
            <person name="Martin F.M."/>
            <person name="Hacquard S."/>
        </authorList>
    </citation>
    <scope>NUCLEOTIDE SEQUENCE</scope>
    <source>
        <strain evidence="5">MPI-CAGE-CH-0243</strain>
    </source>
</reference>
<accession>A0A9P9DB97</accession>
<keyword evidence="1" id="KW-0677">Repeat</keyword>
<dbReference type="GO" id="GO:0005634">
    <property type="term" value="C:nucleus"/>
    <property type="evidence" value="ECO:0007669"/>
    <property type="project" value="TreeGrafter"/>
</dbReference>
<dbReference type="PANTHER" id="PTHR24189:SF50">
    <property type="entry name" value="ANKYRIN REPEAT AND SOCS BOX PROTEIN 2"/>
    <property type="match status" value="1"/>
</dbReference>
<evidence type="ECO:0000256" key="2">
    <source>
        <dbReference type="ARBA" id="ARBA00023043"/>
    </source>
</evidence>
<dbReference type="InterPro" id="IPR002110">
    <property type="entry name" value="Ankyrin_rpt"/>
</dbReference>
<evidence type="ECO:0000256" key="3">
    <source>
        <dbReference type="PROSITE-ProRule" id="PRU00023"/>
    </source>
</evidence>
<comment type="caution">
    <text evidence="5">The sequence shown here is derived from an EMBL/GenBank/DDBJ whole genome shotgun (WGS) entry which is preliminary data.</text>
</comment>
<dbReference type="AlphaFoldDB" id="A0A9P9DB97"/>
<feature type="repeat" description="ANK" evidence="3">
    <location>
        <begin position="233"/>
        <end position="265"/>
    </location>
</feature>
<protein>
    <submittedName>
        <fullName evidence="5">Ankyrin repeat-containing domain protein</fullName>
    </submittedName>
</protein>
<dbReference type="GO" id="GO:0005737">
    <property type="term" value="C:cytoplasm"/>
    <property type="evidence" value="ECO:0007669"/>
    <property type="project" value="TreeGrafter"/>
</dbReference>
<dbReference type="PROSITE" id="PS50088">
    <property type="entry name" value="ANK_REPEAT"/>
    <property type="match status" value="2"/>
</dbReference>
<dbReference type="InterPro" id="IPR050745">
    <property type="entry name" value="Multifunctional_regulatory"/>
</dbReference>
<keyword evidence="6" id="KW-1185">Reference proteome</keyword>
<dbReference type="PANTHER" id="PTHR24189">
    <property type="entry name" value="MYOTROPHIN"/>
    <property type="match status" value="1"/>
</dbReference>
<evidence type="ECO:0000256" key="1">
    <source>
        <dbReference type="ARBA" id="ARBA00022737"/>
    </source>
</evidence>
<dbReference type="InterPro" id="IPR036770">
    <property type="entry name" value="Ankyrin_rpt-contain_sf"/>
</dbReference>
<proteinExistence type="predicted"/>
<dbReference type="Pfam" id="PF12796">
    <property type="entry name" value="Ank_2"/>
    <property type="match status" value="1"/>
</dbReference>
<gene>
    <name evidence="5" type="ORF">B0J11DRAFT_110374</name>
</gene>
<dbReference type="EMBL" id="JAGMWT010000015">
    <property type="protein sequence ID" value="KAH7115797.1"/>
    <property type="molecule type" value="Genomic_DNA"/>
</dbReference>
<feature type="region of interest" description="Disordered" evidence="4">
    <location>
        <begin position="263"/>
        <end position="287"/>
    </location>
</feature>
<dbReference type="SUPFAM" id="SSF48403">
    <property type="entry name" value="Ankyrin repeat"/>
    <property type="match status" value="1"/>
</dbReference>
<evidence type="ECO:0000256" key="4">
    <source>
        <dbReference type="SAM" id="MobiDB-lite"/>
    </source>
</evidence>
<feature type="repeat" description="ANK" evidence="3">
    <location>
        <begin position="185"/>
        <end position="222"/>
    </location>
</feature>
<organism evidence="5 6">
    <name type="scientific">Dendryphion nanum</name>
    <dbReference type="NCBI Taxonomy" id="256645"/>
    <lineage>
        <taxon>Eukaryota</taxon>
        <taxon>Fungi</taxon>
        <taxon>Dikarya</taxon>
        <taxon>Ascomycota</taxon>
        <taxon>Pezizomycotina</taxon>
        <taxon>Dothideomycetes</taxon>
        <taxon>Pleosporomycetidae</taxon>
        <taxon>Pleosporales</taxon>
        <taxon>Torulaceae</taxon>
        <taxon>Dendryphion</taxon>
    </lineage>
</organism>
<dbReference type="GO" id="GO:2000812">
    <property type="term" value="P:regulation of barbed-end actin filament capping"/>
    <property type="evidence" value="ECO:0007669"/>
    <property type="project" value="TreeGrafter"/>
</dbReference>
<dbReference type="OrthoDB" id="1722345at2759"/>